<dbReference type="OrthoDB" id="9801098at2"/>
<dbReference type="GO" id="GO:0005829">
    <property type="term" value="C:cytosol"/>
    <property type="evidence" value="ECO:0007669"/>
    <property type="project" value="TreeGrafter"/>
</dbReference>
<dbReference type="InterPro" id="IPR031100">
    <property type="entry name" value="LOG_fam"/>
</dbReference>
<dbReference type="PANTHER" id="PTHR43393">
    <property type="entry name" value="CYTOKININ RIBOSIDE 5'-MONOPHOSPHATE PHOSPHORIBOHYDROLASE"/>
    <property type="match status" value="1"/>
</dbReference>
<evidence type="ECO:0000256" key="1">
    <source>
        <dbReference type="ARBA" id="ARBA00000274"/>
    </source>
</evidence>
<dbReference type="GO" id="GO:0008714">
    <property type="term" value="F:AMP nucleosidase activity"/>
    <property type="evidence" value="ECO:0007669"/>
    <property type="project" value="UniProtKB-EC"/>
</dbReference>
<dbReference type="InterPro" id="IPR052341">
    <property type="entry name" value="LOG_family_nucleotidases"/>
</dbReference>
<dbReference type="EMBL" id="CP019697">
    <property type="protein sequence ID" value="AQS52156.1"/>
    <property type="molecule type" value="Genomic_DNA"/>
</dbReference>
<dbReference type="EC" id="3.2.2.n1" evidence="2"/>
<dbReference type="STRING" id="643674.PAEH1_12565"/>
<reference evidence="3 4" key="1">
    <citation type="submission" date="2017-01" db="EMBL/GenBank/DDBJ databases">
        <title>Complete Genome Sequence of Paenalcaligenes hominis, Isolated from a paraplegic Patient with neurogenic bladder.</title>
        <authorList>
            <person name="Mukhopadhyay R."/>
            <person name="Joaquin J."/>
            <person name="Hogue R."/>
            <person name="Kilaru A."/>
            <person name="Jospin G."/>
            <person name="Mars K."/>
            <person name="Eisen J.A."/>
            <person name="Chaturvedi V."/>
        </authorList>
    </citation>
    <scope>NUCLEOTIDE SEQUENCE [LARGE SCALE GENOMIC DNA]</scope>
    <source>
        <strain evidence="3 4">15S00501</strain>
    </source>
</reference>
<evidence type="ECO:0000256" key="2">
    <source>
        <dbReference type="RuleBase" id="RU363015"/>
    </source>
</evidence>
<dbReference type="NCBIfam" id="TIGR00730">
    <property type="entry name" value="Rossman fold protein, TIGR00730 family"/>
    <property type="match status" value="1"/>
</dbReference>
<accession>A0A1U9K2B2</accession>
<dbReference type="PANTHER" id="PTHR43393:SF3">
    <property type="entry name" value="LYSINE DECARBOXYLASE-LIKE PROTEIN"/>
    <property type="match status" value="1"/>
</dbReference>
<evidence type="ECO:0000313" key="4">
    <source>
        <dbReference type="Proteomes" id="UP000189369"/>
    </source>
</evidence>
<dbReference type="Proteomes" id="UP000189369">
    <property type="component" value="Chromosome"/>
</dbReference>
<organism evidence="3 4">
    <name type="scientific">Paenalcaligenes hominis</name>
    <dbReference type="NCBI Taxonomy" id="643674"/>
    <lineage>
        <taxon>Bacteria</taxon>
        <taxon>Pseudomonadati</taxon>
        <taxon>Pseudomonadota</taxon>
        <taxon>Betaproteobacteria</taxon>
        <taxon>Burkholderiales</taxon>
        <taxon>Alcaligenaceae</taxon>
        <taxon>Paenalcaligenes</taxon>
    </lineage>
</organism>
<dbReference type="SUPFAM" id="SSF102405">
    <property type="entry name" value="MCP/YpsA-like"/>
    <property type="match status" value="1"/>
</dbReference>
<sequence>MSNNKIVRLPAAIQIPMISNELQTAADTLQEIGWGVSVFGSARTKTDNPYYGLAEQLGQKLAEAGFPVIAGGGPGIMEAANKGAYEAGGKSVGLNIRLPHETTNNPYQTHSLQFEYFYSRKATFFMHSAAYVALPGGFGTLDELFEALTLVQTHKNPPAPIVLVGTQFWSGLVDWIKDQLISHAYIAPNDVNLITLTDDLDEVMEIIQSCCSGFASKPEEAPALPKEMPYDKD</sequence>
<protein>
    <recommendedName>
        <fullName evidence="2">Cytokinin riboside 5'-monophosphate phosphoribohydrolase</fullName>
        <ecNumber evidence="2">3.2.2.n1</ecNumber>
    </recommendedName>
</protein>
<dbReference type="Pfam" id="PF03641">
    <property type="entry name" value="Lysine_decarbox"/>
    <property type="match status" value="1"/>
</dbReference>
<gene>
    <name evidence="3" type="ORF">PAEH1_12565</name>
</gene>
<dbReference type="GO" id="GO:0009691">
    <property type="term" value="P:cytokinin biosynthetic process"/>
    <property type="evidence" value="ECO:0007669"/>
    <property type="project" value="UniProtKB-UniRule"/>
</dbReference>
<dbReference type="Gene3D" id="3.40.50.450">
    <property type="match status" value="1"/>
</dbReference>
<comment type="similarity">
    <text evidence="2">Belongs to the LOG family.</text>
</comment>
<dbReference type="KEGG" id="phn:PAEH1_12565"/>
<name>A0A1U9K2B2_9BURK</name>
<keyword evidence="2" id="KW-0378">Hydrolase</keyword>
<comment type="catalytic activity">
    <reaction evidence="1">
        <text>AMP + H2O = D-ribose 5-phosphate + adenine</text>
        <dbReference type="Rhea" id="RHEA:20129"/>
        <dbReference type="ChEBI" id="CHEBI:15377"/>
        <dbReference type="ChEBI" id="CHEBI:16708"/>
        <dbReference type="ChEBI" id="CHEBI:78346"/>
        <dbReference type="ChEBI" id="CHEBI:456215"/>
        <dbReference type="EC" id="3.2.2.4"/>
    </reaction>
</comment>
<proteinExistence type="inferred from homology"/>
<evidence type="ECO:0000313" key="3">
    <source>
        <dbReference type="EMBL" id="AQS52156.1"/>
    </source>
</evidence>
<dbReference type="AlphaFoldDB" id="A0A1U9K2B2"/>
<dbReference type="InterPro" id="IPR005269">
    <property type="entry name" value="LOG"/>
</dbReference>
<keyword evidence="2" id="KW-0203">Cytokinin biosynthesis</keyword>